<keyword evidence="5" id="KW-0812">Transmembrane</keyword>
<accession>A0ABP8NL01</accession>
<sequence>MIEAVMVVVLLSASAVASSFVLRPRWSSELSVTGVTLHVADTLMMARNTAITNQADVRVQRIRKDGQTMLAITEAAGPIRDEKIAFFELGTEVTVTGSPTEIRFSPMGSADRDLRWTITQGGVAGEVRVSPTTGNVQSRVP</sequence>
<evidence type="ECO:0000256" key="1">
    <source>
        <dbReference type="ARBA" id="ARBA00004377"/>
    </source>
</evidence>
<dbReference type="EMBL" id="BAABGA010000090">
    <property type="protein sequence ID" value="GAA4467552.1"/>
    <property type="molecule type" value="Genomic_DNA"/>
</dbReference>
<evidence type="ECO:0000256" key="4">
    <source>
        <dbReference type="ARBA" id="ARBA00022519"/>
    </source>
</evidence>
<evidence type="ECO:0000256" key="3">
    <source>
        <dbReference type="ARBA" id="ARBA00022481"/>
    </source>
</evidence>
<evidence type="ECO:0000259" key="8">
    <source>
        <dbReference type="Pfam" id="PF12019"/>
    </source>
</evidence>
<reference evidence="10" key="1">
    <citation type="journal article" date="2019" name="Int. J. Syst. Evol. Microbiol.">
        <title>The Global Catalogue of Microorganisms (GCM) 10K type strain sequencing project: providing services to taxonomists for standard genome sequencing and annotation.</title>
        <authorList>
            <consortium name="The Broad Institute Genomics Platform"/>
            <consortium name="The Broad Institute Genome Sequencing Center for Infectious Disease"/>
            <person name="Wu L."/>
            <person name="Ma J."/>
        </authorList>
    </citation>
    <scope>NUCLEOTIDE SEQUENCE [LARGE SCALE GENOMIC DNA]</scope>
    <source>
        <strain evidence="10">JCM 17759</strain>
    </source>
</reference>
<proteinExistence type="predicted"/>
<keyword evidence="6" id="KW-1133">Transmembrane helix</keyword>
<evidence type="ECO:0000256" key="6">
    <source>
        <dbReference type="ARBA" id="ARBA00022989"/>
    </source>
</evidence>
<feature type="domain" description="General secretion pathway GspH" evidence="8">
    <location>
        <begin position="40"/>
        <end position="132"/>
    </location>
</feature>
<keyword evidence="4" id="KW-0997">Cell inner membrane</keyword>
<keyword evidence="10" id="KW-1185">Reference proteome</keyword>
<dbReference type="InterPro" id="IPR022346">
    <property type="entry name" value="T2SS_GspH"/>
</dbReference>
<dbReference type="Proteomes" id="UP001500840">
    <property type="component" value="Unassembled WGS sequence"/>
</dbReference>
<comment type="subcellular location">
    <subcellularLocation>
        <location evidence="1">Cell inner membrane</location>
        <topology evidence="1">Single-pass membrane protein</topology>
    </subcellularLocation>
</comment>
<evidence type="ECO:0000256" key="2">
    <source>
        <dbReference type="ARBA" id="ARBA00022475"/>
    </source>
</evidence>
<keyword evidence="7" id="KW-0472">Membrane</keyword>
<evidence type="ECO:0000256" key="7">
    <source>
        <dbReference type="ARBA" id="ARBA00023136"/>
    </source>
</evidence>
<organism evidence="9 10">
    <name type="scientific">Novipirellula rosea</name>
    <dbReference type="NCBI Taxonomy" id="1031540"/>
    <lineage>
        <taxon>Bacteria</taxon>
        <taxon>Pseudomonadati</taxon>
        <taxon>Planctomycetota</taxon>
        <taxon>Planctomycetia</taxon>
        <taxon>Pirellulales</taxon>
        <taxon>Pirellulaceae</taxon>
        <taxon>Novipirellula</taxon>
    </lineage>
</organism>
<protein>
    <recommendedName>
        <fullName evidence="8">General secretion pathway GspH domain-containing protein</fullName>
    </recommendedName>
</protein>
<evidence type="ECO:0000313" key="10">
    <source>
        <dbReference type="Proteomes" id="UP001500840"/>
    </source>
</evidence>
<gene>
    <name evidence="9" type="ORF">GCM10023156_57570</name>
</gene>
<name>A0ABP8NL01_9BACT</name>
<comment type="caution">
    <text evidence="9">The sequence shown here is derived from an EMBL/GenBank/DDBJ whole genome shotgun (WGS) entry which is preliminary data.</text>
</comment>
<keyword evidence="2" id="KW-1003">Cell membrane</keyword>
<evidence type="ECO:0000256" key="5">
    <source>
        <dbReference type="ARBA" id="ARBA00022692"/>
    </source>
</evidence>
<dbReference type="Pfam" id="PF12019">
    <property type="entry name" value="GspH"/>
    <property type="match status" value="1"/>
</dbReference>
<evidence type="ECO:0000313" key="9">
    <source>
        <dbReference type="EMBL" id="GAA4467552.1"/>
    </source>
</evidence>
<keyword evidence="3" id="KW-0488">Methylation</keyword>